<dbReference type="GO" id="GO:0008233">
    <property type="term" value="F:peptidase activity"/>
    <property type="evidence" value="ECO:0007669"/>
    <property type="project" value="UniProtKB-KW"/>
</dbReference>
<dbReference type="Pfam" id="PF22936">
    <property type="entry name" value="Pol_BBD"/>
    <property type="match status" value="1"/>
</dbReference>
<sequence length="1425" mass="160832">METQVCRNDTIGPCISVGIKGLHGVTTAQDRGTLLMALPNEHQLKFNSYKNAKSLMEAIEKRFEGNKESKKVQKTLLKQHCENFNGTSSEGLDQIYDRLQKLIINTVHGVSAANSKTNASNLSNVDSQSDAVIYSLFANQSNSPQLDNEDLKQINLDDLEEMDLKWRMAMLTMRARRFLQKTRRNLGVKGTETIGFNKTKAMIGVTKLKMDQPILHLWVILLQALQVQTLRLLDSQQSDKSKTGLGYASQGVDSQVLENQVNDTNKIGEGYHAVPPPYTRSFMPPKPDLVFTDEHVVSESVTNLTGIFDSVCSRHMTGNKSFLTGYQELDGGFVAFGGSPKRGKIYKQGKIRTEKLDFKDVYFVKELKFNLFSVSQIEMNQLCQMKGIKREFSVVRTPQQNRVAERKNITLIEAARTMLADSLLPTTFWAEAVNTTCYVQNRVLVTKPHNKTPYELLLGRSPNIEFMKLFGCPVTILNTVDHLGRFEGKADEGFLVGYSANSIEIHDNAGKARHEKASDHEYILLPLMPSLCTQSLDDKDADEVPGKGNEGVSKGSGIDDQERTDSNTQDVNTIGPSINTANTNINTGSLNINIVGSNDPSVPSLEETGIFDDVYDDREVDLSNGKRAIGTKWVFRNKKDERGILIRNKARLVAQGYTQEEGNDYDEVFASVARIEVIRLFLAYASFMGFIMYQRDVKSAFVYGTIEDEVYVCQPPGFEDPHFPNKVSKVEKALYGLHQALRAWYEILSTYLLENRFSRGTKDKTLFIKKDKDDILLVHVYIFGSTKKLLCDEFEQMMHKRFQMSSMRELTFFLGLQTTSTLMEPNKALIKDAEAKDVDVHLYRSMIRSLMYLTTSRPDIMFAVFACARDSPFDLEAFSDSDYAGASLDRKSTTRESDGFEQIVDFLHANPIKYALTVSPTIYTSCIKKFWTSAKVKTVNEDVRLQSLVDRKKVIVNKASIRRDLRLDDAEGTTCLPNAAVFKELARIGYEKPSQKLTFYKAFFSPQWKFLIHTILQCLSAKTTVWNEFSSTMESAIICLANNQKFNFFKDFVNPSFTKKVFETMMVQAPEEVGEIPTNTQDTPILTQPSSFQPQRKHKSRRKQRKETKVPHTKPQTKEHIPTPSHDPLPSGEDRMQLSELMEICTKLSDRVFSLEQIKTNQATEYEKLKKRVKKLEGKKKKRTHRLNRLYKVGLIVRVESSEEEKGLGDQEDASKQGRIVEIDADEDFSLINKTAQDQGRMNDEDLFGVNDLDGDEVIVDVTAGENIEQDATVAEKEVSAAADEVVTTAETVEGITAATTLQISKDDVTLVQSLIEIKAAKSRARGVIFQDPSKFKTTLSSQPSQLPQAKDKGKRIIVEPKKHLKKKDQVAFDEEVARKLDALIKAEIEEEERIAREKDEANKAAITERDDVQATIDADRQLAE</sequence>
<dbReference type="Gene3D" id="3.30.420.10">
    <property type="entry name" value="Ribonuclease H-like superfamily/Ribonuclease H"/>
    <property type="match status" value="1"/>
</dbReference>
<dbReference type="GO" id="GO:0015074">
    <property type="term" value="P:DNA integration"/>
    <property type="evidence" value="ECO:0007669"/>
    <property type="project" value="InterPro"/>
</dbReference>
<feature type="domain" description="Integrase catalytic" evidence="6">
    <location>
        <begin position="271"/>
        <end position="461"/>
    </location>
</feature>
<dbReference type="InterPro" id="IPR054722">
    <property type="entry name" value="PolX-like_BBD"/>
</dbReference>
<feature type="compositionally biased region" description="Polar residues" evidence="5">
    <location>
        <begin position="566"/>
        <end position="579"/>
    </location>
</feature>
<keyword evidence="4" id="KW-0175">Coiled coil</keyword>
<dbReference type="InterPro" id="IPR036397">
    <property type="entry name" value="RNaseH_sf"/>
</dbReference>
<dbReference type="InterPro" id="IPR001584">
    <property type="entry name" value="Integrase_cat-core"/>
</dbReference>
<feature type="region of interest" description="Disordered" evidence="5">
    <location>
        <begin position="1074"/>
        <end position="1133"/>
    </location>
</feature>
<dbReference type="InterPro" id="IPR039537">
    <property type="entry name" value="Retrotran_Ty1/copia-like"/>
</dbReference>
<dbReference type="SUPFAM" id="SSF53098">
    <property type="entry name" value="Ribonuclease H-like"/>
    <property type="match status" value="1"/>
</dbReference>
<proteinExistence type="predicted"/>
<dbReference type="PANTHER" id="PTHR42648">
    <property type="entry name" value="TRANSPOSASE, PUTATIVE-RELATED"/>
    <property type="match status" value="1"/>
</dbReference>
<dbReference type="GO" id="GO:0046872">
    <property type="term" value="F:metal ion binding"/>
    <property type="evidence" value="ECO:0007669"/>
    <property type="project" value="UniProtKB-KW"/>
</dbReference>
<evidence type="ECO:0000256" key="1">
    <source>
        <dbReference type="ARBA" id="ARBA00022670"/>
    </source>
</evidence>
<feature type="compositionally biased region" description="Basic and acidic residues" evidence="5">
    <location>
        <begin position="536"/>
        <end position="545"/>
    </location>
</feature>
<feature type="region of interest" description="Disordered" evidence="5">
    <location>
        <begin position="535"/>
        <end position="579"/>
    </location>
</feature>
<keyword evidence="2" id="KW-0479">Metal-binding</keyword>
<evidence type="ECO:0000313" key="7">
    <source>
        <dbReference type="EMBL" id="GEU86153.1"/>
    </source>
</evidence>
<evidence type="ECO:0000256" key="5">
    <source>
        <dbReference type="SAM" id="MobiDB-lite"/>
    </source>
</evidence>
<dbReference type="PROSITE" id="PS50994">
    <property type="entry name" value="INTEGRASE"/>
    <property type="match status" value="1"/>
</dbReference>
<evidence type="ECO:0000256" key="4">
    <source>
        <dbReference type="SAM" id="Coils"/>
    </source>
</evidence>
<evidence type="ECO:0000259" key="6">
    <source>
        <dbReference type="PROSITE" id="PS50994"/>
    </source>
</evidence>
<evidence type="ECO:0000256" key="2">
    <source>
        <dbReference type="ARBA" id="ARBA00022723"/>
    </source>
</evidence>
<comment type="caution">
    <text evidence="7">The sequence shown here is derived from an EMBL/GenBank/DDBJ whole genome shotgun (WGS) entry which is preliminary data.</text>
</comment>
<organism evidence="7">
    <name type="scientific">Tanacetum cinerariifolium</name>
    <name type="common">Dalmatian daisy</name>
    <name type="synonym">Chrysanthemum cinerariifolium</name>
    <dbReference type="NCBI Taxonomy" id="118510"/>
    <lineage>
        <taxon>Eukaryota</taxon>
        <taxon>Viridiplantae</taxon>
        <taxon>Streptophyta</taxon>
        <taxon>Embryophyta</taxon>
        <taxon>Tracheophyta</taxon>
        <taxon>Spermatophyta</taxon>
        <taxon>Magnoliopsida</taxon>
        <taxon>eudicotyledons</taxon>
        <taxon>Gunneridae</taxon>
        <taxon>Pentapetalae</taxon>
        <taxon>asterids</taxon>
        <taxon>campanulids</taxon>
        <taxon>Asterales</taxon>
        <taxon>Asteraceae</taxon>
        <taxon>Asteroideae</taxon>
        <taxon>Anthemideae</taxon>
        <taxon>Anthemidinae</taxon>
        <taxon>Tanacetum</taxon>
    </lineage>
</organism>
<feature type="compositionally biased region" description="Polar residues" evidence="5">
    <location>
        <begin position="1077"/>
        <end position="1092"/>
    </location>
</feature>
<dbReference type="PANTHER" id="PTHR42648:SF32">
    <property type="entry name" value="RIBONUCLEASE H-LIKE DOMAIN, GAG-PRE-INTEGRASE DOMAIN PROTEIN-RELATED"/>
    <property type="match status" value="1"/>
</dbReference>
<keyword evidence="3" id="KW-0378">Hydrolase</keyword>
<reference evidence="7" key="1">
    <citation type="journal article" date="2019" name="Sci. Rep.">
        <title>Draft genome of Tanacetum cinerariifolium, the natural source of mosquito coil.</title>
        <authorList>
            <person name="Yamashiro T."/>
            <person name="Shiraishi A."/>
            <person name="Satake H."/>
            <person name="Nakayama K."/>
        </authorList>
    </citation>
    <scope>NUCLEOTIDE SEQUENCE</scope>
</reference>
<dbReference type="GO" id="GO:0006508">
    <property type="term" value="P:proteolysis"/>
    <property type="evidence" value="ECO:0007669"/>
    <property type="project" value="UniProtKB-KW"/>
</dbReference>
<feature type="coiled-coil region" evidence="4">
    <location>
        <begin position="1159"/>
        <end position="1186"/>
    </location>
</feature>
<accession>A0A6L2NIX6</accession>
<dbReference type="GO" id="GO:0003676">
    <property type="term" value="F:nucleic acid binding"/>
    <property type="evidence" value="ECO:0007669"/>
    <property type="project" value="InterPro"/>
</dbReference>
<dbReference type="Pfam" id="PF07727">
    <property type="entry name" value="RVT_2"/>
    <property type="match status" value="1"/>
</dbReference>
<feature type="region of interest" description="Disordered" evidence="5">
    <location>
        <begin position="1399"/>
        <end position="1425"/>
    </location>
</feature>
<dbReference type="InterPro" id="IPR012337">
    <property type="entry name" value="RNaseH-like_sf"/>
</dbReference>
<protein>
    <submittedName>
        <fullName evidence="7">Retrovirus-related Pol polyprotein from transposon TNT 1-94</fullName>
    </submittedName>
</protein>
<name>A0A6L2NIX6_TANCI</name>
<keyword evidence="1" id="KW-0645">Protease</keyword>
<gene>
    <name evidence="7" type="ORF">Tci_058131</name>
</gene>
<evidence type="ECO:0000256" key="3">
    <source>
        <dbReference type="ARBA" id="ARBA00022801"/>
    </source>
</evidence>
<feature type="compositionally biased region" description="Basic residues" evidence="5">
    <location>
        <begin position="1095"/>
        <end position="1106"/>
    </location>
</feature>
<dbReference type="InterPro" id="IPR013103">
    <property type="entry name" value="RVT_2"/>
</dbReference>
<dbReference type="EMBL" id="BKCJ010009260">
    <property type="protein sequence ID" value="GEU86153.1"/>
    <property type="molecule type" value="Genomic_DNA"/>
</dbReference>